<comment type="caution">
    <text evidence="1">The sequence shown here is derived from an EMBL/GenBank/DDBJ whole genome shotgun (WGS) entry which is preliminary data.</text>
</comment>
<keyword evidence="2" id="KW-1185">Reference proteome</keyword>
<name>A0ABT1ELF3_9FIRM</name>
<dbReference type="InterPro" id="IPR009229">
    <property type="entry name" value="AgrD"/>
</dbReference>
<dbReference type="EMBL" id="JAMZFV010000041">
    <property type="protein sequence ID" value="MCP1111515.1"/>
    <property type="molecule type" value="Genomic_DNA"/>
</dbReference>
<dbReference type="Proteomes" id="UP001523565">
    <property type="component" value="Unassembled WGS sequence"/>
</dbReference>
<sequence length="54" mass="6058">MGKKSINKVLNVVNYVVEKVAESSAESACTLIYHQPPMPKSIKKYGKMKNEKDC</sequence>
<organism evidence="1 2">
    <name type="scientific">Ohessyouella blattaphilus</name>
    <dbReference type="NCBI Taxonomy" id="2949333"/>
    <lineage>
        <taxon>Bacteria</taxon>
        <taxon>Bacillati</taxon>
        <taxon>Bacillota</taxon>
        <taxon>Clostridia</taxon>
        <taxon>Lachnospirales</taxon>
        <taxon>Lachnospiraceae</taxon>
        <taxon>Ohessyouella</taxon>
    </lineage>
</organism>
<gene>
    <name evidence="1" type="ORF">NK118_14770</name>
</gene>
<evidence type="ECO:0000313" key="1">
    <source>
        <dbReference type="EMBL" id="MCP1111515.1"/>
    </source>
</evidence>
<dbReference type="NCBIfam" id="TIGR04223">
    <property type="entry name" value="quorum_AgrD"/>
    <property type="match status" value="1"/>
</dbReference>
<reference evidence="1 2" key="1">
    <citation type="journal article" date="2022" name="Genome Biol. Evol.">
        <title>Host diet, physiology and behaviors set the stage for Lachnospiraceae cladogenesis.</title>
        <authorList>
            <person name="Vera-Ponce De Leon A."/>
            <person name="Schneider M."/>
            <person name="Jahnes B.C."/>
            <person name="Sadowski V."/>
            <person name="Camuy-Velez L.A."/>
            <person name="Duan J."/>
            <person name="Sabree Z.L."/>
        </authorList>
    </citation>
    <scope>NUCLEOTIDE SEQUENCE [LARGE SCALE GENOMIC DNA]</scope>
    <source>
        <strain evidence="1 2">PAL227</strain>
    </source>
</reference>
<accession>A0ABT1ELF3</accession>
<protein>
    <submittedName>
        <fullName evidence="1">Cyclic lactone autoinducer peptide</fullName>
    </submittedName>
</protein>
<dbReference type="RefSeq" id="WP_262070374.1">
    <property type="nucleotide sequence ID" value="NZ_JAMXOC010000041.1"/>
</dbReference>
<evidence type="ECO:0000313" key="2">
    <source>
        <dbReference type="Proteomes" id="UP001523565"/>
    </source>
</evidence>
<proteinExistence type="predicted"/>